<name>A0AAV5GGJ5_9BASI</name>
<protein>
    <submittedName>
        <fullName evidence="1">Uncharacterized protein</fullName>
    </submittedName>
</protein>
<dbReference type="AlphaFoldDB" id="A0AAV5GGJ5"/>
<keyword evidence="2" id="KW-1185">Reference proteome</keyword>
<proteinExistence type="predicted"/>
<comment type="caution">
    <text evidence="1">The sequence shown here is derived from an EMBL/GenBank/DDBJ whole genome shotgun (WGS) entry which is preliminary data.</text>
</comment>
<organism evidence="1 2">
    <name type="scientific">Rhodotorula paludigena</name>
    <dbReference type="NCBI Taxonomy" id="86838"/>
    <lineage>
        <taxon>Eukaryota</taxon>
        <taxon>Fungi</taxon>
        <taxon>Dikarya</taxon>
        <taxon>Basidiomycota</taxon>
        <taxon>Pucciniomycotina</taxon>
        <taxon>Microbotryomycetes</taxon>
        <taxon>Sporidiobolales</taxon>
        <taxon>Sporidiobolaceae</taxon>
        <taxon>Rhodotorula</taxon>
    </lineage>
</organism>
<evidence type="ECO:0000313" key="2">
    <source>
        <dbReference type="Proteomes" id="UP001342314"/>
    </source>
</evidence>
<evidence type="ECO:0000313" key="1">
    <source>
        <dbReference type="EMBL" id="GJN88691.1"/>
    </source>
</evidence>
<sequence length="171" mass="19807">MDAVSYPSPDEERSLEVLDKRLRKLHHSRADLGTSVNVAWPADAHKALTEAVGMYRYLVYKQTREHIAGIGQVEQVLLNDRLARCWLDRDFAHESHVWPRAHLEWDAWAKQNGGADLREWLKQVLLDEQGRLRHISSTATTSSGGSRYHPQERKSRFHRVQAFQPFRSRSA</sequence>
<reference evidence="1 2" key="1">
    <citation type="submission" date="2021-12" db="EMBL/GenBank/DDBJ databases">
        <title>High titer production of polyol ester of fatty acids by Rhodotorula paludigena BS15 towards product separation-free biomass refinery.</title>
        <authorList>
            <person name="Mano J."/>
            <person name="Ono H."/>
            <person name="Tanaka T."/>
            <person name="Naito K."/>
            <person name="Sushida H."/>
            <person name="Ike M."/>
            <person name="Tokuyasu K."/>
            <person name="Kitaoka M."/>
        </authorList>
    </citation>
    <scope>NUCLEOTIDE SEQUENCE [LARGE SCALE GENOMIC DNA]</scope>
    <source>
        <strain evidence="1 2">BS15</strain>
    </source>
</reference>
<dbReference type="EMBL" id="BQKY01000003">
    <property type="protein sequence ID" value="GJN88691.1"/>
    <property type="molecule type" value="Genomic_DNA"/>
</dbReference>
<dbReference type="Proteomes" id="UP001342314">
    <property type="component" value="Unassembled WGS sequence"/>
</dbReference>
<accession>A0AAV5GGJ5</accession>
<gene>
    <name evidence="1" type="ORF">Rhopal_001657-T1</name>
</gene>